<feature type="region of interest" description="Disordered" evidence="1">
    <location>
        <begin position="1"/>
        <end position="27"/>
    </location>
</feature>
<dbReference type="Proteomes" id="UP000663868">
    <property type="component" value="Unassembled WGS sequence"/>
</dbReference>
<sequence length="27" mass="2748">MATKTTTATAASGKKPALSADEQQKIV</sequence>
<organism evidence="2 3">
    <name type="scientific">Adineta steineri</name>
    <dbReference type="NCBI Taxonomy" id="433720"/>
    <lineage>
        <taxon>Eukaryota</taxon>
        <taxon>Metazoa</taxon>
        <taxon>Spiralia</taxon>
        <taxon>Gnathifera</taxon>
        <taxon>Rotifera</taxon>
        <taxon>Eurotatoria</taxon>
        <taxon>Bdelloidea</taxon>
        <taxon>Adinetida</taxon>
        <taxon>Adinetidae</taxon>
        <taxon>Adineta</taxon>
    </lineage>
</organism>
<protein>
    <submittedName>
        <fullName evidence="2">Uncharacterized protein</fullName>
    </submittedName>
</protein>
<evidence type="ECO:0000313" key="3">
    <source>
        <dbReference type="Proteomes" id="UP000663868"/>
    </source>
</evidence>
<accession>A0A820RCC8</accession>
<gene>
    <name evidence="2" type="ORF">KXQ929_LOCUS52965</name>
</gene>
<evidence type="ECO:0000313" key="2">
    <source>
        <dbReference type="EMBL" id="CAF4434132.1"/>
    </source>
</evidence>
<name>A0A820RCC8_9BILA</name>
<dbReference type="EMBL" id="CAJOBB010029068">
    <property type="protein sequence ID" value="CAF4434132.1"/>
    <property type="molecule type" value="Genomic_DNA"/>
</dbReference>
<comment type="caution">
    <text evidence="2">The sequence shown here is derived from an EMBL/GenBank/DDBJ whole genome shotgun (WGS) entry which is preliminary data.</text>
</comment>
<proteinExistence type="predicted"/>
<feature type="compositionally biased region" description="Low complexity" evidence="1">
    <location>
        <begin position="1"/>
        <end position="11"/>
    </location>
</feature>
<reference evidence="2" key="1">
    <citation type="submission" date="2021-02" db="EMBL/GenBank/DDBJ databases">
        <authorList>
            <person name="Nowell W R."/>
        </authorList>
    </citation>
    <scope>NUCLEOTIDE SEQUENCE</scope>
</reference>
<dbReference type="AlphaFoldDB" id="A0A820RCC8"/>
<evidence type="ECO:0000256" key="1">
    <source>
        <dbReference type="SAM" id="MobiDB-lite"/>
    </source>
</evidence>